<feature type="chain" id="PRO_5045150272" evidence="4">
    <location>
        <begin position="29"/>
        <end position="383"/>
    </location>
</feature>
<evidence type="ECO:0000313" key="7">
    <source>
        <dbReference type="Proteomes" id="UP001058860"/>
    </source>
</evidence>
<keyword evidence="3 6" id="KW-0645">Protease</keyword>
<organism evidence="6 7">
    <name type="scientific">Svornostia abyssi</name>
    <dbReference type="NCBI Taxonomy" id="2898438"/>
    <lineage>
        <taxon>Bacteria</taxon>
        <taxon>Bacillati</taxon>
        <taxon>Actinomycetota</taxon>
        <taxon>Thermoleophilia</taxon>
        <taxon>Solirubrobacterales</taxon>
        <taxon>Baekduiaceae</taxon>
        <taxon>Svornostia</taxon>
    </lineage>
</organism>
<dbReference type="RefSeq" id="WP_353863193.1">
    <property type="nucleotide sequence ID" value="NZ_CP088295.1"/>
</dbReference>
<dbReference type="PROSITE" id="PS00134">
    <property type="entry name" value="TRYPSIN_HIS"/>
    <property type="match status" value="1"/>
</dbReference>
<dbReference type="InterPro" id="IPR033116">
    <property type="entry name" value="TRYPSIN_SER"/>
</dbReference>
<evidence type="ECO:0000256" key="4">
    <source>
        <dbReference type="SAM" id="SignalP"/>
    </source>
</evidence>
<dbReference type="PROSITE" id="PS50240">
    <property type="entry name" value="TRYPSIN_DOM"/>
    <property type="match status" value="1"/>
</dbReference>
<evidence type="ECO:0000313" key="6">
    <source>
        <dbReference type="EMBL" id="UUY02669.1"/>
    </source>
</evidence>
<keyword evidence="4" id="KW-0732">Signal</keyword>
<comment type="similarity">
    <text evidence="1">Belongs to the peptidase S1 family.</text>
</comment>
<dbReference type="PANTHER" id="PTHR24276">
    <property type="entry name" value="POLYSERASE-RELATED"/>
    <property type="match status" value="1"/>
</dbReference>
<dbReference type="InterPro" id="IPR001254">
    <property type="entry name" value="Trypsin_dom"/>
</dbReference>
<evidence type="ECO:0000256" key="3">
    <source>
        <dbReference type="RuleBase" id="RU363034"/>
    </source>
</evidence>
<keyword evidence="3" id="KW-0720">Serine protease</keyword>
<dbReference type="SMART" id="SM00020">
    <property type="entry name" value="Tryp_SPc"/>
    <property type="match status" value="1"/>
</dbReference>
<dbReference type="PROSITE" id="PS00135">
    <property type="entry name" value="TRYPSIN_SER"/>
    <property type="match status" value="1"/>
</dbReference>
<gene>
    <name evidence="6" type="ORF">LRS13_18545</name>
</gene>
<reference evidence="7" key="1">
    <citation type="submission" date="2021-11" db="EMBL/GenBank/DDBJ databases">
        <title>Cultivation dependent microbiological survey of springs from the worlds oldest radium mine currently devoted to the extraction of radon-saturated water.</title>
        <authorList>
            <person name="Kapinusova G."/>
            <person name="Smrhova T."/>
            <person name="Strejcek M."/>
            <person name="Suman J."/>
            <person name="Jani K."/>
            <person name="Pajer P."/>
            <person name="Uhlik O."/>
        </authorList>
    </citation>
    <scope>NUCLEOTIDE SEQUENCE [LARGE SCALE GENOMIC DNA]</scope>
    <source>
        <strain evidence="7">J379</strain>
    </source>
</reference>
<dbReference type="InterPro" id="IPR050430">
    <property type="entry name" value="Peptidase_S1"/>
</dbReference>
<dbReference type="InterPro" id="IPR043504">
    <property type="entry name" value="Peptidase_S1_PA_chymotrypsin"/>
</dbReference>
<dbReference type="PRINTS" id="PR00722">
    <property type="entry name" value="CHYMOTRYPSIN"/>
</dbReference>
<dbReference type="GO" id="GO:0006508">
    <property type="term" value="P:proteolysis"/>
    <property type="evidence" value="ECO:0007669"/>
    <property type="project" value="UniProtKB-KW"/>
</dbReference>
<keyword evidence="3" id="KW-0378">Hydrolase</keyword>
<dbReference type="InterPro" id="IPR009003">
    <property type="entry name" value="Peptidase_S1_PA"/>
</dbReference>
<proteinExistence type="inferred from homology"/>
<evidence type="ECO:0000256" key="2">
    <source>
        <dbReference type="ARBA" id="ARBA00023157"/>
    </source>
</evidence>
<dbReference type="Pfam" id="PF00089">
    <property type="entry name" value="Trypsin"/>
    <property type="match status" value="1"/>
</dbReference>
<dbReference type="SUPFAM" id="SSF50494">
    <property type="entry name" value="Trypsin-like serine proteases"/>
    <property type="match status" value="1"/>
</dbReference>
<dbReference type="EMBL" id="CP088295">
    <property type="protein sequence ID" value="UUY02669.1"/>
    <property type="molecule type" value="Genomic_DNA"/>
</dbReference>
<evidence type="ECO:0000256" key="1">
    <source>
        <dbReference type="ARBA" id="ARBA00007664"/>
    </source>
</evidence>
<dbReference type="CDD" id="cd00190">
    <property type="entry name" value="Tryp_SPc"/>
    <property type="match status" value="1"/>
</dbReference>
<feature type="domain" description="Peptidase S1" evidence="5">
    <location>
        <begin position="29"/>
        <end position="264"/>
    </location>
</feature>
<dbReference type="Proteomes" id="UP001058860">
    <property type="component" value="Chromosome"/>
</dbReference>
<dbReference type="PANTHER" id="PTHR24276:SF98">
    <property type="entry name" value="FI18310P1-RELATED"/>
    <property type="match status" value="1"/>
</dbReference>
<dbReference type="GO" id="GO:0008233">
    <property type="term" value="F:peptidase activity"/>
    <property type="evidence" value="ECO:0007669"/>
    <property type="project" value="UniProtKB-KW"/>
</dbReference>
<protein>
    <submittedName>
        <fullName evidence="6">Serine protease</fullName>
    </submittedName>
</protein>
<accession>A0ABY5PDC1</accession>
<name>A0ABY5PDC1_9ACTN</name>
<feature type="signal peptide" evidence="4">
    <location>
        <begin position="1"/>
        <end position="28"/>
    </location>
</feature>
<dbReference type="Gene3D" id="2.40.10.10">
    <property type="entry name" value="Trypsin-like serine proteases"/>
    <property type="match status" value="1"/>
</dbReference>
<keyword evidence="2" id="KW-1015">Disulfide bond</keyword>
<sequence length="383" mass="39631">MRRTKLVTTVLLLALAWTLQLVPAPAGAVVGGRAATPADNPAMAGLVRSGQAAVDSLFCGGSVISPTAVVTAAHCLEGGLKASQIDVVAGGVRLTDPALQRARVSRVIVHPGYDDVRTVHDVAVLLLATPLTVRPVALATPAEASLGAPGAILRLTGWGEQRYNSPESLPDTLRYADIPVVANSACKRLFDVYDAALQLCGRAANNRPDSCQGDSGGPLIGGTAPAVRLVGIVSYSADQCGSPGFAGVYVRVSAERDWIAAAAGLDGPAALLPAQPAAPAVRKTVRTRIGTISCDEDSCSVVVRVSGSGRRDVSSVVVRVRRPEQRGFSATSRYVQARKVAPGVYRARTLLPYGIVNLTAVAFDAAGTQLGVAAREQIEVFDA</sequence>
<evidence type="ECO:0000259" key="5">
    <source>
        <dbReference type="PROSITE" id="PS50240"/>
    </source>
</evidence>
<dbReference type="InterPro" id="IPR018114">
    <property type="entry name" value="TRYPSIN_HIS"/>
</dbReference>
<keyword evidence="7" id="KW-1185">Reference proteome</keyword>
<dbReference type="InterPro" id="IPR001314">
    <property type="entry name" value="Peptidase_S1A"/>
</dbReference>